<evidence type="ECO:0000259" key="10">
    <source>
        <dbReference type="PROSITE" id="PS50893"/>
    </source>
</evidence>
<feature type="transmembrane region" description="Helical" evidence="9">
    <location>
        <begin position="270"/>
        <end position="288"/>
    </location>
</feature>
<dbReference type="InterPro" id="IPR017871">
    <property type="entry name" value="ABC_transporter-like_CS"/>
</dbReference>
<keyword evidence="4 9" id="KW-0812">Transmembrane</keyword>
<dbReference type="InterPro" id="IPR011527">
    <property type="entry name" value="ABC1_TM_dom"/>
</dbReference>
<evidence type="ECO:0000259" key="11">
    <source>
        <dbReference type="PROSITE" id="PS50929"/>
    </source>
</evidence>
<evidence type="ECO:0000256" key="3">
    <source>
        <dbReference type="ARBA" id="ARBA00022475"/>
    </source>
</evidence>
<comment type="subcellular location">
    <subcellularLocation>
        <location evidence="1">Cell membrane</location>
        <topology evidence="1">Multi-pass membrane protein</topology>
    </subcellularLocation>
</comment>
<dbReference type="Pfam" id="PF00664">
    <property type="entry name" value="ABC_membrane"/>
    <property type="match status" value="1"/>
</dbReference>
<sequence>MSLHGGNPWAAYQGFTKDKSVKKTTLADGTIQRVLTYATEFRGYIAAYLSLLVIDSLLVVAQPLLFKEIVDVAIPNKDSRLVALLAAGIAITAILGAALGLLSRRMQSTIGEGLIFNMRTQVFDHVQRQSIAFFTRAQTGALISRLNSDVMGAQRAFTSTLGGVVGNVISLVIVSATMFVLSWQITVASLLLLPLFMIPARWMGTRLQQLTRQQADFNSAMSTQMAERFNVSGALLMKIFGTPKRESEMFSEKADSVRSMGIRIAMSNSVFFTAIVLVGSLATALVFGMGGISVINGTLTLGTLLALSALLGRLYGPITALANVRVDIMTSLVSFERVFEVLDLQPMVKDKADAKELDRGGVSVEFSNVDFKYPSAAEVSLASLESVAQPESRATEEMTLTDISFQAAPGDLIALVGPSGAGKSTISALIPRLYDATSGSVKLSGVDVKDVTQESLHRVVGVVMQDAHMYHDTIRANLLYANTEASETEIWSACESAQIAEMIRSLPEGLDTVVGDRGHRLSGGEKQRLAIARLLLKAPDVVVLDEATAHLDSENESAVQAALAIALQGRTSIVVAHRLSTIRQANQILVIDDGRIVQRGTHEELLSTGGVYADLYHRQFAEDKS</sequence>
<feature type="transmembrane region" description="Helical" evidence="9">
    <location>
        <begin position="41"/>
        <end position="61"/>
    </location>
</feature>
<dbReference type="SMART" id="SM00382">
    <property type="entry name" value="AAA"/>
    <property type="match status" value="1"/>
</dbReference>
<keyword evidence="7 9" id="KW-1133">Transmembrane helix</keyword>
<evidence type="ECO:0000256" key="7">
    <source>
        <dbReference type="ARBA" id="ARBA00022989"/>
    </source>
</evidence>
<dbReference type="InterPro" id="IPR003439">
    <property type="entry name" value="ABC_transporter-like_ATP-bd"/>
</dbReference>
<accession>A0A6J6JWD5</accession>
<gene>
    <name evidence="12" type="ORF">UFOPK2171_00098</name>
</gene>
<dbReference type="EMBL" id="CAEZWD010000005">
    <property type="protein sequence ID" value="CAB4641372.1"/>
    <property type="molecule type" value="Genomic_DNA"/>
</dbReference>
<keyword evidence="6" id="KW-0067">ATP-binding</keyword>
<dbReference type="GO" id="GO:0005524">
    <property type="term" value="F:ATP binding"/>
    <property type="evidence" value="ECO:0007669"/>
    <property type="project" value="UniProtKB-KW"/>
</dbReference>
<dbReference type="InterPro" id="IPR036640">
    <property type="entry name" value="ABC1_TM_sf"/>
</dbReference>
<dbReference type="InterPro" id="IPR027417">
    <property type="entry name" value="P-loop_NTPase"/>
</dbReference>
<evidence type="ECO:0000256" key="6">
    <source>
        <dbReference type="ARBA" id="ARBA00022840"/>
    </source>
</evidence>
<keyword evidence="8 9" id="KW-0472">Membrane</keyword>
<feature type="domain" description="ABC transporter" evidence="10">
    <location>
        <begin position="382"/>
        <end position="618"/>
    </location>
</feature>
<keyword evidence="3" id="KW-1003">Cell membrane</keyword>
<evidence type="ECO:0000256" key="9">
    <source>
        <dbReference type="SAM" id="Phobius"/>
    </source>
</evidence>
<dbReference type="Pfam" id="PF00005">
    <property type="entry name" value="ABC_tran"/>
    <property type="match status" value="1"/>
</dbReference>
<dbReference type="Gene3D" id="1.20.1560.10">
    <property type="entry name" value="ABC transporter type 1, transmembrane domain"/>
    <property type="match status" value="1"/>
</dbReference>
<protein>
    <submittedName>
        <fullName evidence="12">Unannotated protein</fullName>
    </submittedName>
</protein>
<dbReference type="AlphaFoldDB" id="A0A6J6JWD5"/>
<evidence type="ECO:0000256" key="8">
    <source>
        <dbReference type="ARBA" id="ARBA00023136"/>
    </source>
</evidence>
<dbReference type="Gene3D" id="3.40.50.300">
    <property type="entry name" value="P-loop containing nucleotide triphosphate hydrolases"/>
    <property type="match status" value="1"/>
</dbReference>
<dbReference type="CDD" id="cd18550">
    <property type="entry name" value="ABC_6TM_exporter_like"/>
    <property type="match status" value="1"/>
</dbReference>
<feature type="transmembrane region" description="Helical" evidence="9">
    <location>
        <begin position="81"/>
        <end position="102"/>
    </location>
</feature>
<feature type="domain" description="ABC transmembrane type-1" evidence="11">
    <location>
        <begin position="46"/>
        <end position="330"/>
    </location>
</feature>
<dbReference type="FunFam" id="3.40.50.300:FF:000221">
    <property type="entry name" value="Multidrug ABC transporter ATP-binding protein"/>
    <property type="match status" value="1"/>
</dbReference>
<feature type="transmembrane region" description="Helical" evidence="9">
    <location>
        <begin position="187"/>
        <end position="204"/>
    </location>
</feature>
<dbReference type="InterPro" id="IPR003593">
    <property type="entry name" value="AAA+_ATPase"/>
</dbReference>
<dbReference type="SUPFAM" id="SSF52540">
    <property type="entry name" value="P-loop containing nucleoside triphosphate hydrolases"/>
    <property type="match status" value="1"/>
</dbReference>
<name>A0A6J6JWD5_9ZZZZ</name>
<dbReference type="GO" id="GO:0015421">
    <property type="term" value="F:ABC-type oligopeptide transporter activity"/>
    <property type="evidence" value="ECO:0007669"/>
    <property type="project" value="TreeGrafter"/>
</dbReference>
<evidence type="ECO:0000256" key="5">
    <source>
        <dbReference type="ARBA" id="ARBA00022741"/>
    </source>
</evidence>
<dbReference type="GO" id="GO:0005886">
    <property type="term" value="C:plasma membrane"/>
    <property type="evidence" value="ECO:0007669"/>
    <property type="project" value="UniProtKB-SubCell"/>
</dbReference>
<dbReference type="PROSITE" id="PS00211">
    <property type="entry name" value="ABC_TRANSPORTER_1"/>
    <property type="match status" value="1"/>
</dbReference>
<organism evidence="12">
    <name type="scientific">freshwater metagenome</name>
    <dbReference type="NCBI Taxonomy" id="449393"/>
    <lineage>
        <taxon>unclassified sequences</taxon>
        <taxon>metagenomes</taxon>
        <taxon>ecological metagenomes</taxon>
    </lineage>
</organism>
<keyword evidence="2" id="KW-0813">Transport</keyword>
<dbReference type="SUPFAM" id="SSF90123">
    <property type="entry name" value="ABC transporter transmembrane region"/>
    <property type="match status" value="1"/>
</dbReference>
<evidence type="ECO:0000256" key="1">
    <source>
        <dbReference type="ARBA" id="ARBA00004651"/>
    </source>
</evidence>
<dbReference type="PROSITE" id="PS50893">
    <property type="entry name" value="ABC_TRANSPORTER_2"/>
    <property type="match status" value="1"/>
</dbReference>
<feature type="transmembrane region" description="Helical" evidence="9">
    <location>
        <begin position="161"/>
        <end position="181"/>
    </location>
</feature>
<dbReference type="InterPro" id="IPR039421">
    <property type="entry name" value="Type_1_exporter"/>
</dbReference>
<proteinExistence type="predicted"/>
<evidence type="ECO:0000313" key="12">
    <source>
        <dbReference type="EMBL" id="CAB4641372.1"/>
    </source>
</evidence>
<evidence type="ECO:0000256" key="2">
    <source>
        <dbReference type="ARBA" id="ARBA00022448"/>
    </source>
</evidence>
<dbReference type="PROSITE" id="PS50929">
    <property type="entry name" value="ABC_TM1F"/>
    <property type="match status" value="1"/>
</dbReference>
<dbReference type="PANTHER" id="PTHR43394">
    <property type="entry name" value="ATP-DEPENDENT PERMEASE MDL1, MITOCHONDRIAL"/>
    <property type="match status" value="1"/>
</dbReference>
<reference evidence="12" key="1">
    <citation type="submission" date="2020-05" db="EMBL/GenBank/DDBJ databases">
        <authorList>
            <person name="Chiriac C."/>
            <person name="Salcher M."/>
            <person name="Ghai R."/>
            <person name="Kavagutti S V."/>
        </authorList>
    </citation>
    <scope>NUCLEOTIDE SEQUENCE</scope>
</reference>
<dbReference type="PANTHER" id="PTHR43394:SF1">
    <property type="entry name" value="ATP-BINDING CASSETTE SUB-FAMILY B MEMBER 10, MITOCHONDRIAL"/>
    <property type="match status" value="1"/>
</dbReference>
<keyword evidence="5" id="KW-0547">Nucleotide-binding</keyword>
<evidence type="ECO:0000256" key="4">
    <source>
        <dbReference type="ARBA" id="ARBA00022692"/>
    </source>
</evidence>
<dbReference type="GO" id="GO:0016887">
    <property type="term" value="F:ATP hydrolysis activity"/>
    <property type="evidence" value="ECO:0007669"/>
    <property type="project" value="InterPro"/>
</dbReference>